<dbReference type="InterPro" id="IPR027417">
    <property type="entry name" value="P-loop_NTPase"/>
</dbReference>
<dbReference type="eggNOG" id="COG1373">
    <property type="taxonomic scope" value="Bacteria"/>
</dbReference>
<dbReference type="EMBL" id="ACCF01000186">
    <property type="protein sequence ID" value="EEF66935.1"/>
    <property type="molecule type" value="Genomic_DNA"/>
</dbReference>
<dbReference type="Proteomes" id="UP000005950">
    <property type="component" value="Unassembled WGS sequence"/>
</dbReference>
<reference evidence="3 4" key="2">
    <citation type="submission" date="2009-02" db="EMBL/GenBank/DDBJ databases">
        <title>Draft genome sequence of Holdemania filiformis DSM 12042.</title>
        <authorList>
            <person name="Sudarsanam P."/>
            <person name="Ley R."/>
            <person name="Guruge J."/>
            <person name="Turnbaugh P.J."/>
            <person name="Mahowald M."/>
            <person name="Liep D."/>
            <person name="Gordon J."/>
        </authorList>
    </citation>
    <scope>NUCLEOTIDE SEQUENCE [LARGE SCALE GENOMIC DNA]</scope>
    <source>
        <strain evidence="3 4">DSM 12042</strain>
    </source>
</reference>
<protein>
    <submittedName>
        <fullName evidence="3">Uncharacterized protein</fullName>
    </submittedName>
</protein>
<sequence>MHIFRIKFKLIICIIFFKPSHRWQEAEMLKRKVYYQLLQWKEKQAKKCLIISGARQVGKTTIVREFSKNYTSFIELNFLESPSLKSIFSGDLDVETLIANLSFAIKNVAFIPSDTLILLDEAQECPNAITSLKFWSLDGRFDVIATGSALGLNYNVPTSYPVGYVEYLDMFSMDFEEFLWANAVTDQQIALLKSHFIQRKPLPSFLHEKMMEYLRYYMVIGGMPEVVNTYTQTHNLFAADQIQRTIYRDYLFDIARFANSDVKIKAENCYKSIPLQLSKENHKFQYKIVEHKGTARKFESSLDWLENAHFIKLIYNVSTLAYPLESFSIRENFRIYPTDIGLLICYYDFELKKAILEDKKIDTLPESLILKTSKGGLYEALAADFLIKRGTEHLFFYKQTGSTLEIEFLLSTPEGIIPIEIKAGRSKTNSLDVILNDANIPFGYKMADQNIGIHGKKITMPLYMLMFI</sequence>
<feature type="domain" description="AAA" evidence="1">
    <location>
        <begin position="46"/>
        <end position="179"/>
    </location>
</feature>
<reference evidence="3 4" key="1">
    <citation type="submission" date="2008-12" db="EMBL/GenBank/DDBJ databases">
        <authorList>
            <person name="Fulton L."/>
            <person name="Clifton S."/>
            <person name="Fulton B."/>
            <person name="Xu J."/>
            <person name="Minx P."/>
            <person name="Pepin K.H."/>
            <person name="Johnson M."/>
            <person name="Bhonagiri V."/>
            <person name="Nash W.E."/>
            <person name="Mardis E.R."/>
            <person name="Wilson R.K."/>
        </authorList>
    </citation>
    <scope>NUCLEOTIDE SEQUENCE [LARGE SCALE GENOMIC DNA]</scope>
    <source>
        <strain evidence="3 4">DSM 12042</strain>
    </source>
</reference>
<dbReference type="Pfam" id="PF13635">
    <property type="entry name" value="DUF4143"/>
    <property type="match status" value="1"/>
</dbReference>
<dbReference type="InterPro" id="IPR025420">
    <property type="entry name" value="DUF4143"/>
</dbReference>
<organism evidence="3 4">
    <name type="scientific">Holdemania filiformis DSM 12042</name>
    <dbReference type="NCBI Taxonomy" id="545696"/>
    <lineage>
        <taxon>Bacteria</taxon>
        <taxon>Bacillati</taxon>
        <taxon>Bacillota</taxon>
        <taxon>Erysipelotrichia</taxon>
        <taxon>Erysipelotrichales</taxon>
        <taxon>Erysipelotrichaceae</taxon>
        <taxon>Holdemania</taxon>
    </lineage>
</organism>
<dbReference type="Pfam" id="PF13173">
    <property type="entry name" value="AAA_14"/>
    <property type="match status" value="1"/>
</dbReference>
<dbReference type="PANTHER" id="PTHR33295">
    <property type="entry name" value="ATPASE"/>
    <property type="match status" value="1"/>
</dbReference>
<feature type="domain" description="DUF4143" evidence="2">
    <location>
        <begin position="253"/>
        <end position="424"/>
    </location>
</feature>
<evidence type="ECO:0000313" key="3">
    <source>
        <dbReference type="EMBL" id="EEF66935.1"/>
    </source>
</evidence>
<name>B9YAS3_9FIRM</name>
<evidence type="ECO:0000259" key="2">
    <source>
        <dbReference type="Pfam" id="PF13635"/>
    </source>
</evidence>
<evidence type="ECO:0000313" key="4">
    <source>
        <dbReference type="Proteomes" id="UP000005950"/>
    </source>
</evidence>
<dbReference type="SUPFAM" id="SSF52540">
    <property type="entry name" value="P-loop containing nucleoside triphosphate hydrolases"/>
    <property type="match status" value="1"/>
</dbReference>
<dbReference type="PANTHER" id="PTHR33295:SF7">
    <property type="entry name" value="ATPASE"/>
    <property type="match status" value="1"/>
</dbReference>
<accession>B9YAS3</accession>
<gene>
    <name evidence="3" type="ORF">HOLDEFILI_02930</name>
</gene>
<dbReference type="AlphaFoldDB" id="B9YAS3"/>
<proteinExistence type="predicted"/>
<dbReference type="HOGENOM" id="CLU_047370_0_0_9"/>
<dbReference type="InterPro" id="IPR041682">
    <property type="entry name" value="AAA_14"/>
</dbReference>
<comment type="caution">
    <text evidence="3">The sequence shown here is derived from an EMBL/GenBank/DDBJ whole genome shotgun (WGS) entry which is preliminary data.</text>
</comment>
<dbReference type="STRING" id="545696.HOLDEFILI_02930"/>
<evidence type="ECO:0000259" key="1">
    <source>
        <dbReference type="Pfam" id="PF13173"/>
    </source>
</evidence>